<dbReference type="SUPFAM" id="SSF56349">
    <property type="entry name" value="DNA breaking-rejoining enzymes"/>
    <property type="match status" value="1"/>
</dbReference>
<evidence type="ECO:0000313" key="4">
    <source>
        <dbReference type="Proteomes" id="UP000031202"/>
    </source>
</evidence>
<evidence type="ECO:0000259" key="2">
    <source>
        <dbReference type="PROSITE" id="PS51898"/>
    </source>
</evidence>
<organism evidence="3 4">
    <name type="scientific">Microbacterium hominis</name>
    <dbReference type="NCBI Taxonomy" id="162426"/>
    <lineage>
        <taxon>Bacteria</taxon>
        <taxon>Bacillati</taxon>
        <taxon>Actinomycetota</taxon>
        <taxon>Actinomycetes</taxon>
        <taxon>Micrococcales</taxon>
        <taxon>Microbacteriaceae</taxon>
        <taxon>Microbacterium</taxon>
    </lineage>
</organism>
<feature type="domain" description="Tyr recombinase" evidence="2">
    <location>
        <begin position="131"/>
        <end position="340"/>
    </location>
</feature>
<reference evidence="3 4" key="1">
    <citation type="submission" date="2014-12" db="EMBL/GenBank/DDBJ databases">
        <title>Genome sequencing of Microbacterium hominis TPW29.</title>
        <authorList>
            <person name="Tan P.W."/>
            <person name="Chan K.-G."/>
        </authorList>
    </citation>
    <scope>NUCLEOTIDE SEQUENCE [LARGE SCALE GENOMIC DNA]</scope>
    <source>
        <strain evidence="3 4">TPW29</strain>
    </source>
</reference>
<dbReference type="InterPro" id="IPR002104">
    <property type="entry name" value="Integrase_catalytic"/>
</dbReference>
<evidence type="ECO:0000256" key="1">
    <source>
        <dbReference type="ARBA" id="ARBA00023172"/>
    </source>
</evidence>
<proteinExistence type="predicted"/>
<dbReference type="EMBL" id="JWSZ01000012">
    <property type="protein sequence ID" value="KIC57551.1"/>
    <property type="molecule type" value="Genomic_DNA"/>
</dbReference>
<dbReference type="InterPro" id="IPR011010">
    <property type="entry name" value="DNA_brk_join_enz"/>
</dbReference>
<dbReference type="CDD" id="cd00397">
    <property type="entry name" value="DNA_BRE_C"/>
    <property type="match status" value="1"/>
</dbReference>
<dbReference type="PROSITE" id="PS51898">
    <property type="entry name" value="TYR_RECOMBINASE"/>
    <property type="match status" value="1"/>
</dbReference>
<dbReference type="GO" id="GO:0003677">
    <property type="term" value="F:DNA binding"/>
    <property type="evidence" value="ECO:0007669"/>
    <property type="project" value="InterPro"/>
</dbReference>
<dbReference type="GO" id="GO:0015074">
    <property type="term" value="P:DNA integration"/>
    <property type="evidence" value="ECO:0007669"/>
    <property type="project" value="InterPro"/>
</dbReference>
<name>A0A0B4CT50_9MICO</name>
<comment type="caution">
    <text evidence="3">The sequence shown here is derived from an EMBL/GenBank/DDBJ whole genome shotgun (WGS) entry which is preliminary data.</text>
</comment>
<dbReference type="InterPro" id="IPR004107">
    <property type="entry name" value="Integrase_SAM-like_N"/>
</dbReference>
<dbReference type="PANTHER" id="PTHR30349">
    <property type="entry name" value="PHAGE INTEGRASE-RELATED"/>
    <property type="match status" value="1"/>
</dbReference>
<dbReference type="InterPro" id="IPR013762">
    <property type="entry name" value="Integrase-like_cat_sf"/>
</dbReference>
<protein>
    <submittedName>
        <fullName evidence="3">Recombinase XerD</fullName>
    </submittedName>
</protein>
<dbReference type="Pfam" id="PF00589">
    <property type="entry name" value="Phage_integrase"/>
    <property type="match status" value="1"/>
</dbReference>
<dbReference type="InterPro" id="IPR050090">
    <property type="entry name" value="Tyrosine_recombinase_XerCD"/>
</dbReference>
<sequence length="362" mass="41319">MPVADVRADPDGFLSEVLTGWKRQQVVSGYTMKTVARRNAAVLRMAAFVGSYPWEWLPGDADEFFAHLRGVENLALNTVRAYQGDVKLFLEYAGDPAYDWNENCGRLFGTVFSQVVTDLNRTRHVQETAEPTVRPFSARELQDFFDLADLEPERILRSGRRGALAAWRDAVAFKTLYAWGLRLNEMRHLILPDFSRNARRPEFHEWGVLRVRMGKAMKGSPPKQRTVLTVFDWSVDMIDHWVRVGRPRFDPEPATPLFPTETGKLLDGRNLRRKFHQLTDELGFAPGLDLHSLRRSYATNLQTVYGADTSFVQLQLGHEHASTTAIYTVAAPDYRSRHLEHLLTETLTRSGAVLPRPDRKDP</sequence>
<evidence type="ECO:0000313" key="3">
    <source>
        <dbReference type="EMBL" id="KIC57551.1"/>
    </source>
</evidence>
<keyword evidence="1" id="KW-0233">DNA recombination</keyword>
<dbReference type="AlphaFoldDB" id="A0A0B4CT50"/>
<dbReference type="Proteomes" id="UP000031202">
    <property type="component" value="Unassembled WGS sequence"/>
</dbReference>
<dbReference type="Gene3D" id="1.10.443.10">
    <property type="entry name" value="Intergrase catalytic core"/>
    <property type="match status" value="1"/>
</dbReference>
<dbReference type="GO" id="GO:0006310">
    <property type="term" value="P:DNA recombination"/>
    <property type="evidence" value="ECO:0007669"/>
    <property type="project" value="UniProtKB-KW"/>
</dbReference>
<accession>A0A0B4CT50</accession>
<gene>
    <name evidence="3" type="ORF">RM52_10265</name>
</gene>
<dbReference type="Pfam" id="PF02899">
    <property type="entry name" value="Phage_int_SAM_1"/>
    <property type="match status" value="1"/>
</dbReference>
<dbReference type="PANTHER" id="PTHR30349:SF64">
    <property type="entry name" value="PROPHAGE INTEGRASE INTD-RELATED"/>
    <property type="match status" value="1"/>
</dbReference>